<feature type="transmembrane region" description="Helical" evidence="6">
    <location>
        <begin position="98"/>
        <end position="116"/>
    </location>
</feature>
<evidence type="ECO:0000256" key="4">
    <source>
        <dbReference type="ARBA" id="ARBA00022989"/>
    </source>
</evidence>
<feature type="transmembrane region" description="Helical" evidence="6">
    <location>
        <begin position="270"/>
        <end position="287"/>
    </location>
</feature>
<evidence type="ECO:0000256" key="1">
    <source>
        <dbReference type="ARBA" id="ARBA00004141"/>
    </source>
</evidence>
<keyword evidence="4 6" id="KW-1133">Transmembrane helix</keyword>
<gene>
    <name evidence="8" type="ORF">SAMN04488579_10968</name>
</gene>
<keyword evidence="5 6" id="KW-0472">Membrane</keyword>
<dbReference type="SUPFAM" id="SSF103481">
    <property type="entry name" value="Multidrug resistance efflux transporter EmrE"/>
    <property type="match status" value="2"/>
</dbReference>
<evidence type="ECO:0000256" key="3">
    <source>
        <dbReference type="ARBA" id="ARBA00022692"/>
    </source>
</evidence>
<feature type="transmembrane region" description="Helical" evidence="6">
    <location>
        <begin position="125"/>
        <end position="143"/>
    </location>
</feature>
<dbReference type="Pfam" id="PF00892">
    <property type="entry name" value="EamA"/>
    <property type="match status" value="2"/>
</dbReference>
<feature type="transmembrane region" description="Helical" evidence="6">
    <location>
        <begin position="181"/>
        <end position="199"/>
    </location>
</feature>
<dbReference type="InterPro" id="IPR000620">
    <property type="entry name" value="EamA_dom"/>
</dbReference>
<proteinExistence type="inferred from homology"/>
<dbReference type="STRING" id="1528.SAMN04488579_10968"/>
<sequence length="299" mass="31977">MNKSAGLSVLLAASFWGIIGVFVNTLTAMGFTNSEIIFVRAIMTTLCIFGWLFIKDREAIPIKVKDLWIFMGMGILSFVCFNLCYLQCIAITGMSVAAVLLYTSPIFVMLFSIVLFKERMTRGKGIALLLAFGGCVLVTGIIGDNGQTLTLTGILLGLGSGLGYSLYTVFGHYGVARYNSLSVTAWAFLFGTLGILPFVDFGHMLMVMANSPLALALILLCGLVTNVLPYICYTYGLAKMEGSKAAILACLEPVVATIVGVLVYGEPITLTGTLGIVLVIGAVGVLNRDFGQKDVPEKD</sequence>
<dbReference type="RefSeq" id="WP_090244916.1">
    <property type="nucleotide sequence ID" value="NZ_FNOU01000009.1"/>
</dbReference>
<comment type="subcellular location">
    <subcellularLocation>
        <location evidence="1">Membrane</location>
        <topology evidence="1">Multi-pass membrane protein</topology>
    </subcellularLocation>
</comment>
<feature type="domain" description="EamA" evidence="7">
    <location>
        <begin position="152"/>
        <end position="287"/>
    </location>
</feature>
<dbReference type="AlphaFoldDB" id="A0A1H3F7G0"/>
<feature type="transmembrane region" description="Helical" evidence="6">
    <location>
        <begin position="211"/>
        <end position="233"/>
    </location>
</feature>
<organism evidence="8 9">
    <name type="scientific">Eubacterium barkeri</name>
    <name type="common">Clostridium barkeri</name>
    <dbReference type="NCBI Taxonomy" id="1528"/>
    <lineage>
        <taxon>Bacteria</taxon>
        <taxon>Bacillati</taxon>
        <taxon>Bacillota</taxon>
        <taxon>Clostridia</taxon>
        <taxon>Eubacteriales</taxon>
        <taxon>Eubacteriaceae</taxon>
        <taxon>Eubacterium</taxon>
    </lineage>
</organism>
<dbReference type="InterPro" id="IPR050638">
    <property type="entry name" value="AA-Vitamin_Transporters"/>
</dbReference>
<feature type="domain" description="EamA" evidence="7">
    <location>
        <begin position="7"/>
        <end position="139"/>
    </location>
</feature>
<dbReference type="OrthoDB" id="9810818at2"/>
<evidence type="ECO:0000256" key="2">
    <source>
        <dbReference type="ARBA" id="ARBA00007362"/>
    </source>
</evidence>
<reference evidence="9" key="1">
    <citation type="submission" date="2016-10" db="EMBL/GenBank/DDBJ databases">
        <authorList>
            <person name="Varghese N."/>
            <person name="Submissions S."/>
        </authorList>
    </citation>
    <scope>NUCLEOTIDE SEQUENCE [LARGE SCALE GENOMIC DNA]</scope>
    <source>
        <strain evidence="9">VPI 5359</strain>
    </source>
</reference>
<evidence type="ECO:0000259" key="7">
    <source>
        <dbReference type="Pfam" id="PF00892"/>
    </source>
</evidence>
<dbReference type="Proteomes" id="UP000199652">
    <property type="component" value="Unassembled WGS sequence"/>
</dbReference>
<accession>A0A1H3F7G0</accession>
<dbReference type="GO" id="GO:0016020">
    <property type="term" value="C:membrane"/>
    <property type="evidence" value="ECO:0007669"/>
    <property type="project" value="UniProtKB-SubCell"/>
</dbReference>
<dbReference type="Gene3D" id="1.10.3730.20">
    <property type="match status" value="1"/>
</dbReference>
<feature type="transmembrane region" description="Helical" evidence="6">
    <location>
        <begin position="245"/>
        <end position="264"/>
    </location>
</feature>
<feature type="transmembrane region" description="Helical" evidence="6">
    <location>
        <begin position="66"/>
        <end position="92"/>
    </location>
</feature>
<feature type="transmembrane region" description="Helical" evidence="6">
    <location>
        <begin position="7"/>
        <end position="31"/>
    </location>
</feature>
<evidence type="ECO:0000256" key="6">
    <source>
        <dbReference type="SAM" id="Phobius"/>
    </source>
</evidence>
<name>A0A1H3F7G0_EUBBA</name>
<feature type="transmembrane region" description="Helical" evidence="6">
    <location>
        <begin position="37"/>
        <end position="54"/>
    </location>
</feature>
<comment type="similarity">
    <text evidence="2">Belongs to the EamA transporter family.</text>
</comment>
<evidence type="ECO:0000313" key="9">
    <source>
        <dbReference type="Proteomes" id="UP000199652"/>
    </source>
</evidence>
<evidence type="ECO:0000313" key="8">
    <source>
        <dbReference type="EMBL" id="SDX86922.1"/>
    </source>
</evidence>
<feature type="transmembrane region" description="Helical" evidence="6">
    <location>
        <begin position="149"/>
        <end position="169"/>
    </location>
</feature>
<dbReference type="PANTHER" id="PTHR32322:SF2">
    <property type="entry name" value="EAMA DOMAIN-CONTAINING PROTEIN"/>
    <property type="match status" value="1"/>
</dbReference>
<dbReference type="PANTHER" id="PTHR32322">
    <property type="entry name" value="INNER MEMBRANE TRANSPORTER"/>
    <property type="match status" value="1"/>
</dbReference>
<protein>
    <submittedName>
        <fullName evidence="8">Threonine/homoserine efflux transporter RhtA</fullName>
    </submittedName>
</protein>
<keyword evidence="9" id="KW-1185">Reference proteome</keyword>
<dbReference type="EMBL" id="FNOU01000009">
    <property type="protein sequence ID" value="SDX86922.1"/>
    <property type="molecule type" value="Genomic_DNA"/>
</dbReference>
<evidence type="ECO:0000256" key="5">
    <source>
        <dbReference type="ARBA" id="ARBA00023136"/>
    </source>
</evidence>
<dbReference type="InterPro" id="IPR037185">
    <property type="entry name" value="EmrE-like"/>
</dbReference>
<keyword evidence="3 6" id="KW-0812">Transmembrane</keyword>